<protein>
    <submittedName>
        <fullName evidence="3">Uncharacterized protein</fullName>
    </submittedName>
</protein>
<evidence type="ECO:0000256" key="1">
    <source>
        <dbReference type="SAM" id="MobiDB-lite"/>
    </source>
</evidence>
<keyword evidence="2" id="KW-0812">Transmembrane</keyword>
<name>A0ABV7WJE3_9MICO</name>
<proteinExistence type="predicted"/>
<evidence type="ECO:0000313" key="3">
    <source>
        <dbReference type="EMBL" id="MFC3689522.1"/>
    </source>
</evidence>
<keyword evidence="2" id="KW-1133">Transmembrane helix</keyword>
<gene>
    <name evidence="3" type="ORF">ACFOLH_14315</name>
</gene>
<feature type="compositionally biased region" description="Low complexity" evidence="1">
    <location>
        <begin position="14"/>
        <end position="26"/>
    </location>
</feature>
<feature type="transmembrane region" description="Helical" evidence="2">
    <location>
        <begin position="46"/>
        <end position="65"/>
    </location>
</feature>
<reference evidence="4" key="1">
    <citation type="journal article" date="2019" name="Int. J. Syst. Evol. Microbiol.">
        <title>The Global Catalogue of Microorganisms (GCM) 10K type strain sequencing project: providing services to taxonomists for standard genome sequencing and annotation.</title>
        <authorList>
            <consortium name="The Broad Institute Genomics Platform"/>
            <consortium name="The Broad Institute Genome Sequencing Center for Infectious Disease"/>
            <person name="Wu L."/>
            <person name="Ma J."/>
        </authorList>
    </citation>
    <scope>NUCLEOTIDE SEQUENCE [LARGE SCALE GENOMIC DNA]</scope>
    <source>
        <strain evidence="4">NCAIM B.02333</strain>
    </source>
</reference>
<organism evidence="3 4">
    <name type="scientific">Aquipuribacter hungaricus</name>
    <dbReference type="NCBI Taxonomy" id="545624"/>
    <lineage>
        <taxon>Bacteria</taxon>
        <taxon>Bacillati</taxon>
        <taxon>Actinomycetota</taxon>
        <taxon>Actinomycetes</taxon>
        <taxon>Micrococcales</taxon>
        <taxon>Intrasporangiaceae</taxon>
        <taxon>Aquipuribacter</taxon>
    </lineage>
</organism>
<evidence type="ECO:0000256" key="2">
    <source>
        <dbReference type="SAM" id="Phobius"/>
    </source>
</evidence>
<keyword evidence="2" id="KW-0472">Membrane</keyword>
<accession>A0ABV7WJE3</accession>
<feature type="transmembrane region" description="Helical" evidence="2">
    <location>
        <begin position="77"/>
        <end position="103"/>
    </location>
</feature>
<comment type="caution">
    <text evidence="3">The sequence shown here is derived from an EMBL/GenBank/DDBJ whole genome shotgun (WGS) entry which is preliminary data.</text>
</comment>
<feature type="region of interest" description="Disordered" evidence="1">
    <location>
        <begin position="1"/>
        <end position="37"/>
    </location>
</feature>
<sequence>MTLEPDPTTPGPDPAAGGAQGPPAQARPVQGSPVPGRRYRTPRYPVFLLTGALLGLAVGVGLALYGGGDTVTTGAGVLGYFSGFGVVLGLLLGGSVAVVVESLMNRSHRRRR</sequence>
<dbReference type="Proteomes" id="UP001595685">
    <property type="component" value="Unassembled WGS sequence"/>
</dbReference>
<keyword evidence="4" id="KW-1185">Reference proteome</keyword>
<dbReference type="EMBL" id="JBHRWW010000010">
    <property type="protein sequence ID" value="MFC3689522.1"/>
    <property type="molecule type" value="Genomic_DNA"/>
</dbReference>
<evidence type="ECO:0000313" key="4">
    <source>
        <dbReference type="Proteomes" id="UP001595685"/>
    </source>
</evidence>
<dbReference type="RefSeq" id="WP_340292695.1">
    <property type="nucleotide sequence ID" value="NZ_JBBEOI010000080.1"/>
</dbReference>